<dbReference type="Proteomes" id="UP000834106">
    <property type="component" value="Chromosome 7"/>
</dbReference>
<evidence type="ECO:0000256" key="1">
    <source>
        <dbReference type="ARBA" id="ARBA00022884"/>
    </source>
</evidence>
<accession>A0AAD2DUN2</accession>
<evidence type="ECO:0000256" key="2">
    <source>
        <dbReference type="SAM" id="MobiDB-lite"/>
    </source>
</evidence>
<dbReference type="EMBL" id="OU503042">
    <property type="protein sequence ID" value="CAI9765298.1"/>
    <property type="molecule type" value="Genomic_DNA"/>
</dbReference>
<dbReference type="SUPFAM" id="SSF54791">
    <property type="entry name" value="Eukaryotic type KH-domain (KH-domain type I)"/>
    <property type="match status" value="1"/>
</dbReference>
<feature type="region of interest" description="Disordered" evidence="2">
    <location>
        <begin position="330"/>
        <end position="355"/>
    </location>
</feature>
<dbReference type="InterPro" id="IPR055256">
    <property type="entry name" value="KH_1_KHDC4/BBP-like"/>
</dbReference>
<dbReference type="InterPro" id="IPR045071">
    <property type="entry name" value="BBP-like"/>
</dbReference>
<feature type="domain" description="K Homology" evidence="3">
    <location>
        <begin position="205"/>
        <end position="305"/>
    </location>
</feature>
<dbReference type="GO" id="GO:0005634">
    <property type="term" value="C:nucleus"/>
    <property type="evidence" value="ECO:0007669"/>
    <property type="project" value="TreeGrafter"/>
</dbReference>
<dbReference type="GO" id="GO:0003729">
    <property type="term" value="F:mRNA binding"/>
    <property type="evidence" value="ECO:0007669"/>
    <property type="project" value="TreeGrafter"/>
</dbReference>
<dbReference type="SMART" id="SM00322">
    <property type="entry name" value="KH"/>
    <property type="match status" value="1"/>
</dbReference>
<dbReference type="PANTHER" id="PTHR11208">
    <property type="entry name" value="RNA-BINDING PROTEIN RELATED"/>
    <property type="match status" value="1"/>
</dbReference>
<name>A0AAD2DUN2_9LAMI</name>
<organism evidence="4 5">
    <name type="scientific">Fraxinus pennsylvanica</name>
    <dbReference type="NCBI Taxonomy" id="56036"/>
    <lineage>
        <taxon>Eukaryota</taxon>
        <taxon>Viridiplantae</taxon>
        <taxon>Streptophyta</taxon>
        <taxon>Embryophyta</taxon>
        <taxon>Tracheophyta</taxon>
        <taxon>Spermatophyta</taxon>
        <taxon>Magnoliopsida</taxon>
        <taxon>eudicotyledons</taxon>
        <taxon>Gunneridae</taxon>
        <taxon>Pentapetalae</taxon>
        <taxon>asterids</taxon>
        <taxon>lamiids</taxon>
        <taxon>Lamiales</taxon>
        <taxon>Oleaceae</taxon>
        <taxon>Oleeae</taxon>
        <taxon>Fraxinus</taxon>
    </lineage>
</organism>
<dbReference type="GO" id="GO:0048024">
    <property type="term" value="P:regulation of mRNA splicing, via spliceosome"/>
    <property type="evidence" value="ECO:0007669"/>
    <property type="project" value="TreeGrafter"/>
</dbReference>
<dbReference type="AlphaFoldDB" id="A0AAD2DUN2"/>
<dbReference type="InterPro" id="IPR036612">
    <property type="entry name" value="KH_dom_type_1_sf"/>
</dbReference>
<dbReference type="InterPro" id="IPR032377">
    <property type="entry name" value="STAR_dimer"/>
</dbReference>
<keyword evidence="5" id="KW-1185">Reference proteome</keyword>
<dbReference type="Pfam" id="PF22675">
    <property type="entry name" value="KH-I_KHDC4-BBP"/>
    <property type="match status" value="1"/>
</dbReference>
<keyword evidence="1" id="KW-0694">RNA-binding</keyword>
<dbReference type="Gene3D" id="3.30.1370.10">
    <property type="entry name" value="K Homology domain, type 1"/>
    <property type="match status" value="1"/>
</dbReference>
<gene>
    <name evidence="4" type="ORF">FPE_LOCUS12728</name>
</gene>
<evidence type="ECO:0000313" key="5">
    <source>
        <dbReference type="Proteomes" id="UP000834106"/>
    </source>
</evidence>
<reference evidence="4" key="1">
    <citation type="submission" date="2023-05" db="EMBL/GenBank/DDBJ databases">
        <authorList>
            <person name="Huff M."/>
        </authorList>
    </citation>
    <scope>NUCLEOTIDE SEQUENCE</scope>
</reference>
<dbReference type="PANTHER" id="PTHR11208:SF109">
    <property type="entry name" value="OS01G0886300 PROTEIN"/>
    <property type="match status" value="1"/>
</dbReference>
<protein>
    <recommendedName>
        <fullName evidence="3">K Homology domain-containing protein</fullName>
    </recommendedName>
</protein>
<evidence type="ECO:0000259" key="3">
    <source>
        <dbReference type="SMART" id="SM00322"/>
    </source>
</evidence>
<dbReference type="Pfam" id="PF16544">
    <property type="entry name" value="STAR_dimer"/>
    <property type="match status" value="1"/>
</dbReference>
<sequence>MVFYTSFGTLISESPCIKRQRESRERNVPTRGEPNLESSFIPSHLHSFTVAAPSHPPQYISVITGRMDSRIPPGSYFQYSPTGVHGSLQRSASLTDRERYLSDLLAERQKLAPFMQILPVCSRLLNQEIVRVSGLVSNKLTEIERMGHDNPYRSLGQQPNGGPMSVMAWNAMQTEEDRLLQKMAPFQPSSLNWNAVPGSRTTPVVKKVIRLDVPAEKYPSYNFVGRILGPRGNSLKRVEAMTECRIYIRGQGSVKDSLKEEKLKDKPGYEHLNEPLHILVEAEFPENIIDARLDHAVAVLEKLLKPVDESMDIYKKQQLRELAMLNGTLREESPSMSPSMSPFNSNGMKRAKTGI</sequence>
<proteinExistence type="predicted"/>
<dbReference type="InterPro" id="IPR004087">
    <property type="entry name" value="KH_dom"/>
</dbReference>
<evidence type="ECO:0000313" key="4">
    <source>
        <dbReference type="EMBL" id="CAI9765298.1"/>
    </source>
</evidence>